<reference evidence="2" key="1">
    <citation type="submission" date="2023-06" db="EMBL/GenBank/DDBJ databases">
        <title>Robiginitalea aurantiacus sp. nov. and Algoriphagus sediminis sp. nov., isolated from coastal sediment.</title>
        <authorList>
            <person name="Zhou Z.Y."/>
            <person name="An J."/>
            <person name="Jia Y.W."/>
            <person name="Du Z.J."/>
        </authorList>
    </citation>
    <scope>NUCLEOTIDE SEQUENCE</scope>
    <source>
        <strain evidence="2">C2-7</strain>
    </source>
</reference>
<dbReference type="Proteomes" id="UP001171916">
    <property type="component" value="Unassembled WGS sequence"/>
</dbReference>
<dbReference type="EMBL" id="JAUEPH010000005">
    <property type="protein sequence ID" value="MDN3205116.1"/>
    <property type="molecule type" value="Genomic_DNA"/>
</dbReference>
<sequence>MLKKLCLLILGIVSLETLSQAQIVKEYHVTQRTGFNIVKLDFTSYKSVTHLKRVLDSDPVSIHGHLTETNILPDFSNSINRDVMEVSLVHKNVESDNLGKSITSKLFSGSGNDFDHTWDLGLNSNFLYDLHFLLGMGQSNFDLAMLPITNLKIESASSDVIIFYGEDEPNKIQMDTLLVTLDMGKVDIPQANFTNSKKIIVDVSYGKINLDFGEGMSSSCDVIAALGAGTLNLHLPSESYPIKIKVKTTPMCRMSMPKFLKKIEENVYTTKGYKEDDPRLLELTLDVGVGSIVID</sequence>
<organism evidence="2 3">
    <name type="scientific">Algoriphagus sediminis</name>
    <dbReference type="NCBI Taxonomy" id="3057113"/>
    <lineage>
        <taxon>Bacteria</taxon>
        <taxon>Pseudomonadati</taxon>
        <taxon>Bacteroidota</taxon>
        <taxon>Cytophagia</taxon>
        <taxon>Cytophagales</taxon>
        <taxon>Cyclobacteriaceae</taxon>
        <taxon>Algoriphagus</taxon>
    </lineage>
</organism>
<evidence type="ECO:0000313" key="3">
    <source>
        <dbReference type="Proteomes" id="UP001171916"/>
    </source>
</evidence>
<evidence type="ECO:0000313" key="2">
    <source>
        <dbReference type="EMBL" id="MDN3205116.1"/>
    </source>
</evidence>
<accession>A0ABT7YF09</accession>
<comment type="caution">
    <text evidence="2">The sequence shown here is derived from an EMBL/GenBank/DDBJ whole genome shotgun (WGS) entry which is preliminary data.</text>
</comment>
<feature type="signal peptide" evidence="1">
    <location>
        <begin position="1"/>
        <end position="21"/>
    </location>
</feature>
<proteinExistence type="predicted"/>
<name>A0ABT7YF09_9BACT</name>
<dbReference type="RefSeq" id="WP_290001068.1">
    <property type="nucleotide sequence ID" value="NZ_JAUEPH010000005.1"/>
</dbReference>
<evidence type="ECO:0008006" key="4">
    <source>
        <dbReference type="Google" id="ProtNLM"/>
    </source>
</evidence>
<keyword evidence="1" id="KW-0732">Signal</keyword>
<gene>
    <name evidence="2" type="ORF">QVH07_13215</name>
</gene>
<feature type="chain" id="PRO_5046076928" description="DUF2154 domain-containing protein" evidence="1">
    <location>
        <begin position="22"/>
        <end position="295"/>
    </location>
</feature>
<evidence type="ECO:0000256" key="1">
    <source>
        <dbReference type="SAM" id="SignalP"/>
    </source>
</evidence>
<keyword evidence="3" id="KW-1185">Reference proteome</keyword>
<protein>
    <recommendedName>
        <fullName evidence="4">DUF2154 domain-containing protein</fullName>
    </recommendedName>
</protein>